<dbReference type="EMBL" id="CP025583">
    <property type="protein sequence ID" value="AUM73810.1"/>
    <property type="molecule type" value="Genomic_DNA"/>
</dbReference>
<evidence type="ECO:0008006" key="3">
    <source>
        <dbReference type="Google" id="ProtNLM"/>
    </source>
</evidence>
<keyword evidence="2" id="KW-1185">Reference proteome</keyword>
<dbReference type="RefSeq" id="WP_101499162.1">
    <property type="nucleotide sequence ID" value="NZ_CP025583.1"/>
</dbReference>
<gene>
    <name evidence="1" type="ORF">CYR75_05480</name>
</gene>
<name>A0A2K9MDW2_9RHOB</name>
<protein>
    <recommendedName>
        <fullName evidence="3">DUF2946 domain-containing protein</fullName>
    </recommendedName>
</protein>
<reference evidence="2" key="1">
    <citation type="submission" date="2017-12" db="EMBL/GenBank/DDBJ databases">
        <title>Genomic analysis of Paracoccus sp. CBA4604.</title>
        <authorList>
            <person name="Roh S.W."/>
            <person name="Kim J.Y."/>
            <person name="Kim J.S."/>
        </authorList>
    </citation>
    <scope>NUCLEOTIDE SEQUENCE [LARGE SCALE GENOMIC DNA]</scope>
    <source>
        <strain evidence="2">CBA4604</strain>
    </source>
</reference>
<sequence>MPRLFLSLIFVAAVILIGAVPRGVMAHGTGDVMPCHQAMQATSTVDHCDVETGAPSGACGVICIGSVADWPQPAISLPVRLHHVLPRRAVPLVLRGRQTDPDDRPPKSI</sequence>
<dbReference type="AlphaFoldDB" id="A0A2K9MDW2"/>
<evidence type="ECO:0000313" key="2">
    <source>
        <dbReference type="Proteomes" id="UP000234882"/>
    </source>
</evidence>
<organism evidence="1 2">
    <name type="scientific">Paracoccus jeotgali</name>
    <dbReference type="NCBI Taxonomy" id="2065379"/>
    <lineage>
        <taxon>Bacteria</taxon>
        <taxon>Pseudomonadati</taxon>
        <taxon>Pseudomonadota</taxon>
        <taxon>Alphaproteobacteria</taxon>
        <taxon>Rhodobacterales</taxon>
        <taxon>Paracoccaceae</taxon>
        <taxon>Paracoccus</taxon>
    </lineage>
</organism>
<dbReference type="KEGG" id="paru:CYR75_05480"/>
<dbReference type="Proteomes" id="UP000234882">
    <property type="component" value="Chromosome"/>
</dbReference>
<proteinExistence type="predicted"/>
<evidence type="ECO:0000313" key="1">
    <source>
        <dbReference type="EMBL" id="AUM73810.1"/>
    </source>
</evidence>
<accession>A0A2K9MDW2</accession>
<dbReference type="OrthoDB" id="9969816at2"/>